<name>A0A6C0LVJ1_9ZZZZ</name>
<dbReference type="AlphaFoldDB" id="A0A6C0LVJ1"/>
<evidence type="ECO:0000313" key="1">
    <source>
        <dbReference type="EMBL" id="QHU34443.1"/>
    </source>
</evidence>
<dbReference type="EMBL" id="MN740570">
    <property type="protein sequence ID" value="QHU34443.1"/>
    <property type="molecule type" value="Genomic_DNA"/>
</dbReference>
<sequence>MTIIYSEPYYDSYEKQYIQILVCETQDVDIMNMCVRYLRKPLSSFQQMNFHPCGTFTMCNYAFKNNTCCDKMMTIQDMPQLFMILSLKYDFDYKMGKLIEKQNIDMYGRKFICMLSKK</sequence>
<accession>A0A6C0LVJ1</accession>
<organism evidence="1">
    <name type="scientific">viral metagenome</name>
    <dbReference type="NCBI Taxonomy" id="1070528"/>
    <lineage>
        <taxon>unclassified sequences</taxon>
        <taxon>metagenomes</taxon>
        <taxon>organismal metagenomes</taxon>
    </lineage>
</organism>
<reference evidence="1" key="1">
    <citation type="journal article" date="2020" name="Nature">
        <title>Giant virus diversity and host interactions through global metagenomics.</title>
        <authorList>
            <person name="Schulz F."/>
            <person name="Roux S."/>
            <person name="Paez-Espino D."/>
            <person name="Jungbluth S."/>
            <person name="Walsh D.A."/>
            <person name="Denef V.J."/>
            <person name="McMahon K.D."/>
            <person name="Konstantinidis K.T."/>
            <person name="Eloe-Fadrosh E.A."/>
            <person name="Kyrpides N.C."/>
            <person name="Woyke T."/>
        </authorList>
    </citation>
    <scope>NUCLEOTIDE SEQUENCE</scope>
    <source>
        <strain evidence="1">GVMAG-S-1016713-123</strain>
    </source>
</reference>
<protein>
    <submittedName>
        <fullName evidence="1">Uncharacterized protein</fullName>
    </submittedName>
</protein>
<proteinExistence type="predicted"/>